<dbReference type="EMBL" id="JABSTR010000005">
    <property type="protein sequence ID" value="KAH9370507.1"/>
    <property type="molecule type" value="Genomic_DNA"/>
</dbReference>
<sequence>MPRTRRKTSVDRNFHTRFRAYHAQPREGQAAGPSMASAVPPEREEEERRSKTRAAADKQAACHPQRAAGGATSAPFPFRRLPSPGGRRRASRRAWTANRAISRARAPNGAVPLGSHNPALRHGEGRRTETKCRLSPGGRQADDDAPLPGVRRCSGIQSAQNGAGRPPRQRGNQRCGRIAATATARAATTVLLGAVPAPGGESGQTTARRTAVRVAANYRRLRAAENDGADFPAAAEAGRRGRRCLGCSSVRRVRAARMSQPRSERTGRDATHAVRRKSTAAAGQDREKEPTLPFPHPPPPLGANKDDPGGKEVPELFPKGGGTLEGLCARKKKNNQPGIYNNDSSSEKTRIHDKGTQCVRYRHMRRRTSSFPSTQQRTTYESAGRQAGRAARGRANER</sequence>
<gene>
    <name evidence="2" type="ORF">HPB48_020533</name>
</gene>
<proteinExistence type="predicted"/>
<feature type="region of interest" description="Disordered" evidence="1">
    <location>
        <begin position="1"/>
        <end position="94"/>
    </location>
</feature>
<evidence type="ECO:0000256" key="1">
    <source>
        <dbReference type="SAM" id="MobiDB-lite"/>
    </source>
</evidence>
<dbReference type="VEuPathDB" id="VectorBase:HLOH_043385"/>
<comment type="caution">
    <text evidence="2">The sequence shown here is derived from an EMBL/GenBank/DDBJ whole genome shotgun (WGS) entry which is preliminary data.</text>
</comment>
<feature type="region of interest" description="Disordered" evidence="1">
    <location>
        <begin position="107"/>
        <end position="174"/>
    </location>
</feature>
<accession>A0A9J6G5Y2</accession>
<feature type="compositionally biased region" description="Basic and acidic residues" evidence="1">
    <location>
        <begin position="262"/>
        <end position="272"/>
    </location>
</feature>
<feature type="compositionally biased region" description="Basic and acidic residues" evidence="1">
    <location>
        <begin position="304"/>
        <end position="314"/>
    </location>
</feature>
<feature type="compositionally biased region" description="Basic and acidic residues" evidence="1">
    <location>
        <begin position="345"/>
        <end position="355"/>
    </location>
</feature>
<evidence type="ECO:0000313" key="2">
    <source>
        <dbReference type="EMBL" id="KAH9370507.1"/>
    </source>
</evidence>
<feature type="compositionally biased region" description="Pro residues" evidence="1">
    <location>
        <begin position="292"/>
        <end position="301"/>
    </location>
</feature>
<feature type="compositionally biased region" description="Polar residues" evidence="1">
    <location>
        <begin position="335"/>
        <end position="344"/>
    </location>
</feature>
<name>A0A9J6G5Y2_HAELO</name>
<keyword evidence="3" id="KW-1185">Reference proteome</keyword>
<feature type="compositionally biased region" description="Polar residues" evidence="1">
    <location>
        <begin position="369"/>
        <end position="381"/>
    </location>
</feature>
<protein>
    <submittedName>
        <fullName evidence="2">Uncharacterized protein</fullName>
    </submittedName>
</protein>
<dbReference type="Proteomes" id="UP000821853">
    <property type="component" value="Chromosome 3"/>
</dbReference>
<feature type="compositionally biased region" description="Low complexity" evidence="1">
    <location>
        <begin position="75"/>
        <end position="85"/>
    </location>
</feature>
<dbReference type="AlphaFoldDB" id="A0A9J6G5Y2"/>
<evidence type="ECO:0000313" key="3">
    <source>
        <dbReference type="Proteomes" id="UP000821853"/>
    </source>
</evidence>
<feature type="compositionally biased region" description="Basic and acidic residues" evidence="1">
    <location>
        <begin position="121"/>
        <end position="132"/>
    </location>
</feature>
<feature type="region of interest" description="Disordered" evidence="1">
    <location>
        <begin position="255"/>
        <end position="398"/>
    </location>
</feature>
<organism evidence="2 3">
    <name type="scientific">Haemaphysalis longicornis</name>
    <name type="common">Bush tick</name>
    <dbReference type="NCBI Taxonomy" id="44386"/>
    <lineage>
        <taxon>Eukaryota</taxon>
        <taxon>Metazoa</taxon>
        <taxon>Ecdysozoa</taxon>
        <taxon>Arthropoda</taxon>
        <taxon>Chelicerata</taxon>
        <taxon>Arachnida</taxon>
        <taxon>Acari</taxon>
        <taxon>Parasitiformes</taxon>
        <taxon>Ixodida</taxon>
        <taxon>Ixodoidea</taxon>
        <taxon>Ixodidae</taxon>
        <taxon>Haemaphysalinae</taxon>
        <taxon>Haemaphysalis</taxon>
    </lineage>
</organism>
<reference evidence="2 3" key="1">
    <citation type="journal article" date="2020" name="Cell">
        <title>Large-Scale Comparative Analyses of Tick Genomes Elucidate Their Genetic Diversity and Vector Capacities.</title>
        <authorList>
            <consortium name="Tick Genome and Microbiome Consortium (TIGMIC)"/>
            <person name="Jia N."/>
            <person name="Wang J."/>
            <person name="Shi W."/>
            <person name="Du L."/>
            <person name="Sun Y."/>
            <person name="Zhan W."/>
            <person name="Jiang J.F."/>
            <person name="Wang Q."/>
            <person name="Zhang B."/>
            <person name="Ji P."/>
            <person name="Bell-Sakyi L."/>
            <person name="Cui X.M."/>
            <person name="Yuan T.T."/>
            <person name="Jiang B.G."/>
            <person name="Yang W.F."/>
            <person name="Lam T.T."/>
            <person name="Chang Q.C."/>
            <person name="Ding S.J."/>
            <person name="Wang X.J."/>
            <person name="Zhu J.G."/>
            <person name="Ruan X.D."/>
            <person name="Zhao L."/>
            <person name="Wei J.T."/>
            <person name="Ye R.Z."/>
            <person name="Que T.C."/>
            <person name="Du C.H."/>
            <person name="Zhou Y.H."/>
            <person name="Cheng J.X."/>
            <person name="Dai P.F."/>
            <person name="Guo W.B."/>
            <person name="Han X.H."/>
            <person name="Huang E.J."/>
            <person name="Li L.F."/>
            <person name="Wei W."/>
            <person name="Gao Y.C."/>
            <person name="Liu J.Z."/>
            <person name="Shao H.Z."/>
            <person name="Wang X."/>
            <person name="Wang C.C."/>
            <person name="Yang T.C."/>
            <person name="Huo Q.B."/>
            <person name="Li W."/>
            <person name="Chen H.Y."/>
            <person name="Chen S.E."/>
            <person name="Zhou L.G."/>
            <person name="Ni X.B."/>
            <person name="Tian J.H."/>
            <person name="Sheng Y."/>
            <person name="Liu T."/>
            <person name="Pan Y.S."/>
            <person name="Xia L.Y."/>
            <person name="Li J."/>
            <person name="Zhao F."/>
            <person name="Cao W.C."/>
        </authorList>
    </citation>
    <scope>NUCLEOTIDE SEQUENCE [LARGE SCALE GENOMIC DNA]</scope>
    <source>
        <strain evidence="2">HaeL-2018</strain>
    </source>
</reference>